<dbReference type="AlphaFoldDB" id="A0A0G4I675"/>
<organism evidence="1">
    <name type="scientific">Chromera velia CCMP2878</name>
    <dbReference type="NCBI Taxonomy" id="1169474"/>
    <lineage>
        <taxon>Eukaryota</taxon>
        <taxon>Sar</taxon>
        <taxon>Alveolata</taxon>
        <taxon>Colpodellida</taxon>
        <taxon>Chromeraceae</taxon>
        <taxon>Chromera</taxon>
    </lineage>
</organism>
<reference evidence="1" key="1">
    <citation type="submission" date="2014-11" db="EMBL/GenBank/DDBJ databases">
        <authorList>
            <person name="Otto D Thomas"/>
            <person name="Naeem Raeece"/>
        </authorList>
    </citation>
    <scope>NUCLEOTIDE SEQUENCE</scope>
</reference>
<proteinExistence type="predicted"/>
<dbReference type="EMBL" id="CDMZ01005274">
    <property type="protein sequence ID" value="CEM52508.1"/>
    <property type="molecule type" value="Genomic_DNA"/>
</dbReference>
<sequence length="170" mass="19242">MTEDAKRTGAVQQFCSLMDACGTFKARLCAAKSASELLDCFEQMWPKGEDWTVLFGEVIDPRRLDKDTTSSWWLKQESQWAIPTKRSQEKVVEAIRKAGGKRLSEGFPSPLFEISIRAKHASAKAVAWHSNATFQTMAELLDFILQKEQYFEIVEHLGRGGRKEAIAIMI</sequence>
<evidence type="ECO:0000313" key="1">
    <source>
        <dbReference type="EMBL" id="CEM52508.1"/>
    </source>
</evidence>
<dbReference type="VEuPathDB" id="CryptoDB:Cvel_11322"/>
<accession>A0A0G4I675</accession>
<name>A0A0G4I675_9ALVE</name>
<protein>
    <submittedName>
        <fullName evidence="1">Uncharacterized protein</fullName>
    </submittedName>
</protein>
<gene>
    <name evidence="1" type="ORF">Cvel_11322</name>
</gene>